<dbReference type="Pfam" id="PF13561">
    <property type="entry name" value="adh_short_C2"/>
    <property type="match status" value="1"/>
</dbReference>
<dbReference type="Gene3D" id="3.40.50.720">
    <property type="entry name" value="NAD(P)-binding Rossmann-like Domain"/>
    <property type="match status" value="1"/>
</dbReference>
<evidence type="ECO:0000256" key="1">
    <source>
        <dbReference type="ARBA" id="ARBA00006484"/>
    </source>
</evidence>
<accession>A0ABR8PW87</accession>
<evidence type="ECO:0000256" key="2">
    <source>
        <dbReference type="ARBA" id="ARBA00023002"/>
    </source>
</evidence>
<evidence type="ECO:0000256" key="3">
    <source>
        <dbReference type="SAM" id="MobiDB-lite"/>
    </source>
</evidence>
<dbReference type="InterPro" id="IPR020904">
    <property type="entry name" value="Sc_DH/Rdtase_CS"/>
</dbReference>
<dbReference type="InterPro" id="IPR002347">
    <property type="entry name" value="SDR_fam"/>
</dbReference>
<dbReference type="PROSITE" id="PS00061">
    <property type="entry name" value="ADH_SHORT"/>
    <property type="match status" value="1"/>
</dbReference>
<dbReference type="PANTHER" id="PTHR48107">
    <property type="entry name" value="NADPH-DEPENDENT ALDEHYDE REDUCTASE-LIKE PROTEIN, CHLOROPLASTIC-RELATED"/>
    <property type="match status" value="1"/>
</dbReference>
<comment type="caution">
    <text evidence="4">The sequence shown here is derived from an EMBL/GenBank/DDBJ whole genome shotgun (WGS) entry which is preliminary data.</text>
</comment>
<keyword evidence="2" id="KW-0560">Oxidoreductase</keyword>
<proteinExistence type="inferred from homology"/>
<gene>
    <name evidence="4" type="ORF">H9661_13655</name>
</gene>
<protein>
    <submittedName>
        <fullName evidence="4">SDR family oxidoreductase</fullName>
    </submittedName>
</protein>
<feature type="compositionally biased region" description="Polar residues" evidence="3">
    <location>
        <begin position="8"/>
        <end position="20"/>
    </location>
</feature>
<dbReference type="EMBL" id="JACSRA010000023">
    <property type="protein sequence ID" value="MBD7912404.1"/>
    <property type="molecule type" value="Genomic_DNA"/>
</dbReference>
<dbReference type="PRINTS" id="PR00081">
    <property type="entry name" value="GDHRDH"/>
</dbReference>
<evidence type="ECO:0000313" key="4">
    <source>
        <dbReference type="EMBL" id="MBD7912404.1"/>
    </source>
</evidence>
<keyword evidence="5" id="KW-1185">Reference proteome</keyword>
<name>A0ABR8PW87_9CLOT</name>
<sequence>MIEKTFPKNFTPQTQDTQPGIESKMNPVPIFEQGEYTFDANRLKDKVAVITGGDSGIGRAVSIAYAREGAKVAIVYLNEDQDAEETKKIVENNGGTALLIKGDIGDETFCQSIINTVISSFSKIDILVCNSAEQHTANSIEEITYEQLDKTFRTNVYGSIFMIKNCIKHLKEGSSIIITTSVTAYQGNETLIDYSSTKGALVSLTRSLAKNLAPKNIRVNAVAPGPVWTPLIPSTMPSSDVQEFGSKTAFKRAAQPVELAEAYVFLASQGASFITGEAIHVNGGEFVNS</sequence>
<comment type="similarity">
    <text evidence="1">Belongs to the short-chain dehydrogenases/reductases (SDR) family.</text>
</comment>
<dbReference type="Proteomes" id="UP000627781">
    <property type="component" value="Unassembled WGS sequence"/>
</dbReference>
<organism evidence="4 5">
    <name type="scientific">Clostridium cibarium</name>
    <dbReference type="NCBI Taxonomy" id="2762247"/>
    <lineage>
        <taxon>Bacteria</taxon>
        <taxon>Bacillati</taxon>
        <taxon>Bacillota</taxon>
        <taxon>Clostridia</taxon>
        <taxon>Eubacteriales</taxon>
        <taxon>Clostridiaceae</taxon>
        <taxon>Clostridium</taxon>
    </lineage>
</organism>
<feature type="region of interest" description="Disordered" evidence="3">
    <location>
        <begin position="1"/>
        <end position="22"/>
    </location>
</feature>
<dbReference type="RefSeq" id="WP_143315361.1">
    <property type="nucleotide sequence ID" value="NZ_JACSRA010000023.1"/>
</dbReference>
<dbReference type="PANTHER" id="PTHR48107:SF16">
    <property type="entry name" value="NADPH-DEPENDENT ALDEHYDE REDUCTASE 1, CHLOROPLASTIC"/>
    <property type="match status" value="1"/>
</dbReference>
<evidence type="ECO:0000313" key="5">
    <source>
        <dbReference type="Proteomes" id="UP000627781"/>
    </source>
</evidence>
<reference evidence="4 5" key="1">
    <citation type="submission" date="2020-08" db="EMBL/GenBank/DDBJ databases">
        <title>A Genomic Blueprint of the Chicken Gut Microbiome.</title>
        <authorList>
            <person name="Gilroy R."/>
            <person name="Ravi A."/>
            <person name="Getino M."/>
            <person name="Pursley I."/>
            <person name="Horton D.L."/>
            <person name="Alikhan N.-F."/>
            <person name="Baker D."/>
            <person name="Gharbi K."/>
            <person name="Hall N."/>
            <person name="Watson M."/>
            <person name="Adriaenssens E.M."/>
            <person name="Foster-Nyarko E."/>
            <person name="Jarju S."/>
            <person name="Secka A."/>
            <person name="Antonio M."/>
            <person name="Oren A."/>
            <person name="Chaudhuri R."/>
            <person name="La Ragione R.M."/>
            <person name="Hildebrand F."/>
            <person name="Pallen M.J."/>
        </authorList>
    </citation>
    <scope>NUCLEOTIDE SEQUENCE [LARGE SCALE GENOMIC DNA]</scope>
    <source>
        <strain evidence="4 5">Sa3CVN1</strain>
    </source>
</reference>
<dbReference type="SUPFAM" id="SSF51735">
    <property type="entry name" value="NAD(P)-binding Rossmann-fold domains"/>
    <property type="match status" value="1"/>
</dbReference>
<dbReference type="InterPro" id="IPR036291">
    <property type="entry name" value="NAD(P)-bd_dom_sf"/>
</dbReference>